<feature type="domain" description="Phytocyanin" evidence="6">
    <location>
        <begin position="31"/>
        <end position="122"/>
    </location>
</feature>
<keyword evidence="3" id="KW-1015">Disulfide bond</keyword>
<evidence type="ECO:0000256" key="2">
    <source>
        <dbReference type="ARBA" id="ARBA00023008"/>
    </source>
</evidence>
<evidence type="ECO:0000256" key="3">
    <source>
        <dbReference type="ARBA" id="ARBA00023157"/>
    </source>
</evidence>
<dbReference type="GO" id="GO:0009055">
    <property type="term" value="F:electron transfer activity"/>
    <property type="evidence" value="ECO:0007669"/>
    <property type="project" value="InterPro"/>
</dbReference>
<keyword evidence="5" id="KW-0732">Signal</keyword>
<keyword evidence="2" id="KW-0186">Copper</keyword>
<dbReference type="GO" id="GO:0005886">
    <property type="term" value="C:plasma membrane"/>
    <property type="evidence" value="ECO:0007669"/>
    <property type="project" value="TreeGrafter"/>
</dbReference>
<evidence type="ECO:0000313" key="7">
    <source>
        <dbReference type="EMBL" id="KAJ4964971.1"/>
    </source>
</evidence>
<reference evidence="7" key="1">
    <citation type="journal article" date="2023" name="Plant J.">
        <title>The genome of the king protea, Protea cynaroides.</title>
        <authorList>
            <person name="Chang J."/>
            <person name="Duong T.A."/>
            <person name="Schoeman C."/>
            <person name="Ma X."/>
            <person name="Roodt D."/>
            <person name="Barker N."/>
            <person name="Li Z."/>
            <person name="Van de Peer Y."/>
            <person name="Mizrachi E."/>
        </authorList>
    </citation>
    <scope>NUCLEOTIDE SEQUENCE</scope>
    <source>
        <tissue evidence="7">Young leaves</tissue>
    </source>
</reference>
<dbReference type="Pfam" id="PF02298">
    <property type="entry name" value="Cu_bind_like"/>
    <property type="match status" value="1"/>
</dbReference>
<feature type="chain" id="PRO_5040245090" description="Plantacyanin" evidence="5">
    <location>
        <begin position="31"/>
        <end position="122"/>
    </location>
</feature>
<evidence type="ECO:0000256" key="5">
    <source>
        <dbReference type="SAM" id="SignalP"/>
    </source>
</evidence>
<dbReference type="Gene3D" id="2.60.40.420">
    <property type="entry name" value="Cupredoxins - blue copper proteins"/>
    <property type="match status" value="1"/>
</dbReference>
<proteinExistence type="predicted"/>
<dbReference type="AlphaFoldDB" id="A0A9Q0HEA0"/>
<evidence type="ECO:0000313" key="8">
    <source>
        <dbReference type="Proteomes" id="UP001141806"/>
    </source>
</evidence>
<name>A0A9Q0HEA0_9MAGN</name>
<dbReference type="SUPFAM" id="SSF49503">
    <property type="entry name" value="Cupredoxins"/>
    <property type="match status" value="1"/>
</dbReference>
<keyword evidence="8" id="KW-1185">Reference proteome</keyword>
<dbReference type="PANTHER" id="PTHR33021:SF193">
    <property type="entry name" value="OS06G0218600 PROTEIN"/>
    <property type="match status" value="1"/>
</dbReference>
<dbReference type="CDD" id="cd11013">
    <property type="entry name" value="Plantacyanin"/>
    <property type="match status" value="1"/>
</dbReference>
<evidence type="ECO:0000256" key="4">
    <source>
        <dbReference type="ARBA" id="ARBA00082491"/>
    </source>
</evidence>
<dbReference type="Proteomes" id="UP001141806">
    <property type="component" value="Unassembled WGS sequence"/>
</dbReference>
<dbReference type="EMBL" id="JAMYWD010000007">
    <property type="protein sequence ID" value="KAJ4964971.1"/>
    <property type="molecule type" value="Genomic_DNA"/>
</dbReference>
<dbReference type="GO" id="GO:0046872">
    <property type="term" value="F:metal ion binding"/>
    <property type="evidence" value="ECO:0007669"/>
    <property type="project" value="UniProtKB-KW"/>
</dbReference>
<sequence>MAQGKGSAAGTVIVAIALLGLMIHCEIVNAATQTINWTFNVVNWPQGKSFTAGDTIVFKYAPSTHNVVVVDANGYTSCKTPAGAKVFTSGNDQITLAKGQNYFICSFPGHCGAGVKIAVNAA</sequence>
<evidence type="ECO:0000256" key="1">
    <source>
        <dbReference type="ARBA" id="ARBA00022723"/>
    </source>
</evidence>
<gene>
    <name evidence="7" type="ORF">NE237_016820</name>
</gene>
<evidence type="ECO:0000259" key="6">
    <source>
        <dbReference type="PROSITE" id="PS51485"/>
    </source>
</evidence>
<dbReference type="InterPro" id="IPR008972">
    <property type="entry name" value="Cupredoxin"/>
</dbReference>
<dbReference type="PROSITE" id="PS51485">
    <property type="entry name" value="PHYTOCYANIN"/>
    <property type="match status" value="1"/>
</dbReference>
<dbReference type="InterPro" id="IPR039391">
    <property type="entry name" value="Phytocyanin-like"/>
</dbReference>
<dbReference type="PANTHER" id="PTHR33021">
    <property type="entry name" value="BLUE COPPER PROTEIN"/>
    <property type="match status" value="1"/>
</dbReference>
<dbReference type="OrthoDB" id="1934652at2759"/>
<keyword evidence="1" id="KW-0479">Metal-binding</keyword>
<accession>A0A9Q0HEA0</accession>
<dbReference type="InterPro" id="IPR041844">
    <property type="entry name" value="Plantacyanin"/>
</dbReference>
<comment type="caution">
    <text evidence="7">The sequence shown here is derived from an EMBL/GenBank/DDBJ whole genome shotgun (WGS) entry which is preliminary data.</text>
</comment>
<dbReference type="InterPro" id="IPR003245">
    <property type="entry name" value="Phytocyanin_dom"/>
</dbReference>
<feature type="signal peptide" evidence="5">
    <location>
        <begin position="1"/>
        <end position="30"/>
    </location>
</feature>
<dbReference type="FunFam" id="2.60.40.420:FF:000013">
    <property type="entry name" value="basic blue protein-like"/>
    <property type="match status" value="1"/>
</dbReference>
<protein>
    <recommendedName>
        <fullName evidence="4">Plantacyanin</fullName>
    </recommendedName>
</protein>
<organism evidence="7 8">
    <name type="scientific">Protea cynaroides</name>
    <dbReference type="NCBI Taxonomy" id="273540"/>
    <lineage>
        <taxon>Eukaryota</taxon>
        <taxon>Viridiplantae</taxon>
        <taxon>Streptophyta</taxon>
        <taxon>Embryophyta</taxon>
        <taxon>Tracheophyta</taxon>
        <taxon>Spermatophyta</taxon>
        <taxon>Magnoliopsida</taxon>
        <taxon>Proteales</taxon>
        <taxon>Proteaceae</taxon>
        <taxon>Protea</taxon>
    </lineage>
</organism>